<keyword evidence="1" id="KW-0001">2Fe-2S</keyword>
<dbReference type="Pfam" id="PF00355">
    <property type="entry name" value="Rieske"/>
    <property type="match status" value="1"/>
</dbReference>
<dbReference type="PANTHER" id="PTHR21496:SF23">
    <property type="entry name" value="3-PHENYLPROPIONATE_CINNAMIC ACID DIOXYGENASE FERREDOXIN SUBUNIT"/>
    <property type="match status" value="1"/>
</dbReference>
<dbReference type="SUPFAM" id="SSF50022">
    <property type="entry name" value="ISP domain"/>
    <property type="match status" value="1"/>
</dbReference>
<proteinExistence type="predicted"/>
<keyword evidence="3" id="KW-0408">Iron</keyword>
<dbReference type="Gene3D" id="2.102.10.10">
    <property type="entry name" value="Rieske [2Fe-2S] iron-sulphur domain"/>
    <property type="match status" value="1"/>
</dbReference>
<keyword evidence="2" id="KW-0479">Metal-binding</keyword>
<accession>A0A6J4ULF1</accession>
<dbReference type="GO" id="GO:0051537">
    <property type="term" value="F:2 iron, 2 sulfur cluster binding"/>
    <property type="evidence" value="ECO:0007669"/>
    <property type="project" value="UniProtKB-KW"/>
</dbReference>
<evidence type="ECO:0000313" key="6">
    <source>
        <dbReference type="EMBL" id="CAA9554106.1"/>
    </source>
</evidence>
<evidence type="ECO:0000256" key="4">
    <source>
        <dbReference type="ARBA" id="ARBA00023014"/>
    </source>
</evidence>
<evidence type="ECO:0000256" key="2">
    <source>
        <dbReference type="ARBA" id="ARBA00022723"/>
    </source>
</evidence>
<protein>
    <recommendedName>
        <fullName evidence="5">Rieske domain-containing protein</fullName>
    </recommendedName>
</protein>
<dbReference type="EMBL" id="CADCWF010000126">
    <property type="protein sequence ID" value="CAA9554106.1"/>
    <property type="molecule type" value="Genomic_DNA"/>
</dbReference>
<evidence type="ECO:0000256" key="1">
    <source>
        <dbReference type="ARBA" id="ARBA00022714"/>
    </source>
</evidence>
<keyword evidence="4" id="KW-0411">Iron-sulfur</keyword>
<feature type="domain" description="Rieske" evidence="5">
    <location>
        <begin position="7"/>
        <end position="103"/>
    </location>
</feature>
<dbReference type="GO" id="GO:0046872">
    <property type="term" value="F:metal ion binding"/>
    <property type="evidence" value="ECO:0007669"/>
    <property type="project" value="UniProtKB-KW"/>
</dbReference>
<organism evidence="6">
    <name type="scientific">uncultured Thermomicrobiales bacterium</name>
    <dbReference type="NCBI Taxonomy" id="1645740"/>
    <lineage>
        <taxon>Bacteria</taxon>
        <taxon>Pseudomonadati</taxon>
        <taxon>Thermomicrobiota</taxon>
        <taxon>Thermomicrobia</taxon>
        <taxon>Thermomicrobiales</taxon>
        <taxon>environmental samples</taxon>
    </lineage>
</organism>
<name>A0A6J4ULF1_9BACT</name>
<reference evidence="6" key="1">
    <citation type="submission" date="2020-02" db="EMBL/GenBank/DDBJ databases">
        <authorList>
            <person name="Meier V. D."/>
        </authorList>
    </citation>
    <scope>NUCLEOTIDE SEQUENCE</scope>
    <source>
        <strain evidence="6">AVDCRST_MAG59</strain>
    </source>
</reference>
<gene>
    <name evidence="6" type="ORF">AVDCRST_MAG59-2022</name>
</gene>
<sequence length="107" mass="11461">MASENGWQEVAKVDDLPPGQMMYVEVGEDPVVLINLNGEFFALSDICTHQDASLSDGEIIGDELECPLHGGAFEIRTGQPASFPVVVPVETYAVRVVGETVEAAKRG</sequence>
<evidence type="ECO:0000259" key="5">
    <source>
        <dbReference type="PROSITE" id="PS51296"/>
    </source>
</evidence>
<dbReference type="PANTHER" id="PTHR21496">
    <property type="entry name" value="FERREDOXIN-RELATED"/>
    <property type="match status" value="1"/>
</dbReference>
<dbReference type="CDD" id="cd03528">
    <property type="entry name" value="Rieske_RO_ferredoxin"/>
    <property type="match status" value="1"/>
</dbReference>
<dbReference type="PROSITE" id="PS51296">
    <property type="entry name" value="RIESKE"/>
    <property type="match status" value="1"/>
</dbReference>
<evidence type="ECO:0000256" key="3">
    <source>
        <dbReference type="ARBA" id="ARBA00023004"/>
    </source>
</evidence>
<dbReference type="InterPro" id="IPR017941">
    <property type="entry name" value="Rieske_2Fe-2S"/>
</dbReference>
<dbReference type="InterPro" id="IPR036922">
    <property type="entry name" value="Rieske_2Fe-2S_sf"/>
</dbReference>
<dbReference type="AlphaFoldDB" id="A0A6J4ULF1"/>